<dbReference type="AlphaFoldDB" id="A0AAD4L9P8"/>
<comment type="caution">
    <text evidence="2">The sequence shown here is derived from an EMBL/GenBank/DDBJ whole genome shotgun (WGS) entry which is preliminary data.</text>
</comment>
<name>A0AAD4L9P8_9AGAM</name>
<sequence length="197" mass="22000">MDRILKVFLKFLCKLRFTRGFIHYFSRRWALLLAFLCRKFGVWHPCNNGKEDTVTPRKSERADCSLGGTGTQFDSRKWATAASCIPVRRSRPRHVSNATHPAPALPTPEHLTAAPHPGYAGYPSRSPSPREQLLPSIPPSNPKYRRRQSSNVAGAVAIALRLHICPSPQVPPIYSHRNSQLGPLSLYRAPTCLVVAL</sequence>
<dbReference type="Proteomes" id="UP001201163">
    <property type="component" value="Unassembled WGS sequence"/>
</dbReference>
<gene>
    <name evidence="2" type="ORF">EDB92DRAFT_1617447</name>
</gene>
<evidence type="ECO:0000313" key="3">
    <source>
        <dbReference type="Proteomes" id="UP001201163"/>
    </source>
</evidence>
<accession>A0AAD4L9P8</accession>
<protein>
    <submittedName>
        <fullName evidence="2">Uncharacterized protein</fullName>
    </submittedName>
</protein>
<evidence type="ECO:0000256" key="1">
    <source>
        <dbReference type="SAM" id="MobiDB-lite"/>
    </source>
</evidence>
<keyword evidence="3" id="KW-1185">Reference proteome</keyword>
<feature type="region of interest" description="Disordered" evidence="1">
    <location>
        <begin position="92"/>
        <end position="149"/>
    </location>
</feature>
<proteinExistence type="predicted"/>
<dbReference type="EMBL" id="JAKELL010000095">
    <property type="protein sequence ID" value="KAH8982876.1"/>
    <property type="molecule type" value="Genomic_DNA"/>
</dbReference>
<evidence type="ECO:0000313" key="2">
    <source>
        <dbReference type="EMBL" id="KAH8982876.1"/>
    </source>
</evidence>
<reference evidence="2" key="1">
    <citation type="submission" date="2022-01" db="EMBL/GenBank/DDBJ databases">
        <title>Comparative genomics reveals a dynamic genome evolution in the ectomycorrhizal milk-cap (Lactarius) mushrooms.</title>
        <authorList>
            <consortium name="DOE Joint Genome Institute"/>
            <person name="Lebreton A."/>
            <person name="Tang N."/>
            <person name="Kuo A."/>
            <person name="LaButti K."/>
            <person name="Drula E."/>
            <person name="Barry K."/>
            <person name="Clum A."/>
            <person name="Lipzen A."/>
            <person name="Mousain D."/>
            <person name="Ng V."/>
            <person name="Wang R."/>
            <person name="Wang X."/>
            <person name="Dai Y."/>
            <person name="Henrissat B."/>
            <person name="Grigoriev I.V."/>
            <person name="Guerin-Laguette A."/>
            <person name="Yu F."/>
            <person name="Martin F.M."/>
        </authorList>
    </citation>
    <scope>NUCLEOTIDE SEQUENCE</scope>
    <source>
        <strain evidence="2">QP</strain>
    </source>
</reference>
<organism evidence="2 3">
    <name type="scientific">Lactarius akahatsu</name>
    <dbReference type="NCBI Taxonomy" id="416441"/>
    <lineage>
        <taxon>Eukaryota</taxon>
        <taxon>Fungi</taxon>
        <taxon>Dikarya</taxon>
        <taxon>Basidiomycota</taxon>
        <taxon>Agaricomycotina</taxon>
        <taxon>Agaricomycetes</taxon>
        <taxon>Russulales</taxon>
        <taxon>Russulaceae</taxon>
        <taxon>Lactarius</taxon>
    </lineage>
</organism>